<comment type="caution">
    <text evidence="2">The sequence shown here is derived from an EMBL/GenBank/DDBJ whole genome shotgun (WGS) entry which is preliminary data.</text>
</comment>
<dbReference type="EMBL" id="VTEV01000002">
    <property type="protein sequence ID" value="TYS69772.1"/>
    <property type="molecule type" value="Genomic_DNA"/>
</dbReference>
<evidence type="ECO:0000256" key="1">
    <source>
        <dbReference type="SAM" id="SignalP"/>
    </source>
</evidence>
<dbReference type="PROSITE" id="PS51257">
    <property type="entry name" value="PROKAR_LIPOPROTEIN"/>
    <property type="match status" value="1"/>
</dbReference>
<sequence length="225" mass="25942">MRHSFLVLILFSITVLTACGSNAVGGEENPNTHYDDEKMTGTVWNVSGDSVEVDISEWEKRDRKGANGTEEGYSYLAQITDETTIKYENGKEAFLKDLKKGQKVLVNPPRGESFEGKPKELVLLDMTFQEQYTRFLSHIDGYKLVVMYEEGAVLPPELQDPLYEKVLNLTEEEVVATWIVYDDEYVVDYKKEIGVEQFPVVLVFNREELVFKTYDVEKVYDFFEQ</sequence>
<dbReference type="Proteomes" id="UP000322524">
    <property type="component" value="Unassembled WGS sequence"/>
</dbReference>
<dbReference type="AlphaFoldDB" id="A0A5D4T5M2"/>
<dbReference type="RefSeq" id="WP_148987333.1">
    <property type="nucleotide sequence ID" value="NZ_VTEV01000002.1"/>
</dbReference>
<name>A0A5D4T5M2_9BACI</name>
<proteinExistence type="predicted"/>
<evidence type="ECO:0000313" key="2">
    <source>
        <dbReference type="EMBL" id="TYS69772.1"/>
    </source>
</evidence>
<keyword evidence="1" id="KW-0732">Signal</keyword>
<dbReference type="OrthoDB" id="2626097at2"/>
<evidence type="ECO:0000313" key="3">
    <source>
        <dbReference type="Proteomes" id="UP000322524"/>
    </source>
</evidence>
<feature type="chain" id="PRO_5023067351" evidence="1">
    <location>
        <begin position="24"/>
        <end position="225"/>
    </location>
</feature>
<gene>
    <name evidence="2" type="ORF">FZC76_05950</name>
</gene>
<reference evidence="2 3" key="1">
    <citation type="submission" date="2019-08" db="EMBL/GenBank/DDBJ databases">
        <title>Bacillus genomes from the desert of Cuatro Cienegas, Coahuila.</title>
        <authorList>
            <person name="Olmedo-Alvarez G."/>
        </authorList>
    </citation>
    <scope>NUCLEOTIDE SEQUENCE [LARGE SCALE GENOMIC DNA]</scope>
    <source>
        <strain evidence="2 3">CH28_1T</strain>
    </source>
</reference>
<protein>
    <submittedName>
        <fullName evidence="2">Uncharacterized protein</fullName>
    </submittedName>
</protein>
<feature type="signal peptide" evidence="1">
    <location>
        <begin position="1"/>
        <end position="23"/>
    </location>
</feature>
<accession>A0A5D4T5M2</accession>
<organism evidence="2 3">
    <name type="scientific">Sutcliffiella horikoshii</name>
    <dbReference type="NCBI Taxonomy" id="79883"/>
    <lineage>
        <taxon>Bacteria</taxon>
        <taxon>Bacillati</taxon>
        <taxon>Bacillota</taxon>
        <taxon>Bacilli</taxon>
        <taxon>Bacillales</taxon>
        <taxon>Bacillaceae</taxon>
        <taxon>Sutcliffiella</taxon>
    </lineage>
</organism>